<accession>A0ABW3GXS4</accession>
<reference evidence="2" key="1">
    <citation type="journal article" date="2019" name="Int. J. Syst. Evol. Microbiol.">
        <title>The Global Catalogue of Microorganisms (GCM) 10K type strain sequencing project: providing services to taxonomists for standard genome sequencing and annotation.</title>
        <authorList>
            <consortium name="The Broad Institute Genomics Platform"/>
            <consortium name="The Broad Institute Genome Sequencing Center for Infectious Disease"/>
            <person name="Wu L."/>
            <person name="Ma J."/>
        </authorList>
    </citation>
    <scope>NUCLEOTIDE SEQUENCE [LARGE SCALE GENOMIC DNA]</scope>
    <source>
        <strain evidence="2">CCUG 56752</strain>
    </source>
</reference>
<protein>
    <recommendedName>
        <fullName evidence="3">Acetyltransferase (GNAT) domain-containing protein</fullName>
    </recommendedName>
</protein>
<proteinExistence type="predicted"/>
<dbReference type="Gene3D" id="3.40.630.30">
    <property type="match status" value="1"/>
</dbReference>
<gene>
    <name evidence="1" type="ORF">ACFQ0R_12110</name>
</gene>
<dbReference type="EMBL" id="JBHTIV010000022">
    <property type="protein sequence ID" value="MFD0933344.1"/>
    <property type="molecule type" value="Genomic_DNA"/>
</dbReference>
<dbReference type="RefSeq" id="WP_379658646.1">
    <property type="nucleotide sequence ID" value="NZ_JBHTIV010000022.1"/>
</dbReference>
<dbReference type="SUPFAM" id="SSF55729">
    <property type="entry name" value="Acyl-CoA N-acyltransferases (Nat)"/>
    <property type="match status" value="1"/>
</dbReference>
<evidence type="ECO:0000313" key="1">
    <source>
        <dbReference type="EMBL" id="MFD0933344.1"/>
    </source>
</evidence>
<dbReference type="InterPro" id="IPR016181">
    <property type="entry name" value="Acyl_CoA_acyltransferase"/>
</dbReference>
<dbReference type="Proteomes" id="UP001597049">
    <property type="component" value="Unassembled WGS sequence"/>
</dbReference>
<keyword evidence="2" id="KW-1185">Reference proteome</keyword>
<sequence length="313" mass="36825">MQIIKIDKEEYQGQQYYFRFLYNKTHFLESLPNDKKFSFFKIVGEKQKTKFLFYIVEDFSPFLNLPNPAPYWCIESVRKQEKPENYISVIKLIKEYFFKVKKTISITLPSNIYDKRYINLITKSLLDEDFIIQHTDYNHHLDINLFKENLYLEYINSDARRNLKVANNASLQFKKLRQKEYSFAYDVIKANRIAKSYPLKISKEQMIINLSNFEGDVFAVFKDEVMIASALVFGINASAKQLIYWGDLPEYSKSRPMNFLAFEMLKYYKNTSTEILDLGPSSDEGEINSGLSNFKESIGALTSLKFTLTYKSL</sequence>
<name>A0ABW3GXS4_9FLAO</name>
<evidence type="ECO:0008006" key="3">
    <source>
        <dbReference type="Google" id="ProtNLM"/>
    </source>
</evidence>
<evidence type="ECO:0000313" key="2">
    <source>
        <dbReference type="Proteomes" id="UP001597049"/>
    </source>
</evidence>
<comment type="caution">
    <text evidence="1">The sequence shown here is derived from an EMBL/GenBank/DDBJ whole genome shotgun (WGS) entry which is preliminary data.</text>
</comment>
<organism evidence="1 2">
    <name type="scientific">Psychroflexus salinarum</name>
    <dbReference type="NCBI Taxonomy" id="546024"/>
    <lineage>
        <taxon>Bacteria</taxon>
        <taxon>Pseudomonadati</taxon>
        <taxon>Bacteroidota</taxon>
        <taxon>Flavobacteriia</taxon>
        <taxon>Flavobacteriales</taxon>
        <taxon>Flavobacteriaceae</taxon>
        <taxon>Psychroflexus</taxon>
    </lineage>
</organism>